<feature type="transmembrane region" description="Helical" evidence="7">
    <location>
        <begin position="366"/>
        <end position="385"/>
    </location>
</feature>
<evidence type="ECO:0000256" key="8">
    <source>
        <dbReference type="SAM" id="SignalP"/>
    </source>
</evidence>
<evidence type="ECO:0000256" key="2">
    <source>
        <dbReference type="ARBA" id="ARBA00022670"/>
    </source>
</evidence>
<keyword evidence="7" id="KW-0472">Membrane</keyword>
<dbReference type="InterPro" id="IPR022398">
    <property type="entry name" value="Peptidase_S8_His-AS"/>
</dbReference>
<evidence type="ECO:0000256" key="1">
    <source>
        <dbReference type="ARBA" id="ARBA00011073"/>
    </source>
</evidence>
<dbReference type="SUPFAM" id="SSF52743">
    <property type="entry name" value="Subtilisin-like"/>
    <property type="match status" value="1"/>
</dbReference>
<dbReference type="PANTHER" id="PTHR43806:SF11">
    <property type="entry name" value="CEREVISIN-RELATED"/>
    <property type="match status" value="1"/>
</dbReference>
<keyword evidence="7" id="KW-1133">Transmembrane helix</keyword>
<keyword evidence="2 5" id="KW-0645">Protease</keyword>
<accession>A0A376CMZ1</accession>
<dbReference type="InterPro" id="IPR015500">
    <property type="entry name" value="Peptidase_S8_subtilisin-rel"/>
</dbReference>
<feature type="domain" description="Peptidase S8/S53" evidence="9">
    <location>
        <begin position="63"/>
        <end position="321"/>
    </location>
</feature>
<keyword evidence="4 5" id="KW-0720">Serine protease</keyword>
<dbReference type="InterPro" id="IPR036852">
    <property type="entry name" value="Peptidase_S8/S53_dom_sf"/>
</dbReference>
<feature type="active site" description="Charge relay system" evidence="5">
    <location>
        <position position="105"/>
    </location>
</feature>
<evidence type="ECO:0000256" key="3">
    <source>
        <dbReference type="ARBA" id="ARBA00022801"/>
    </source>
</evidence>
<gene>
    <name evidence="10" type="ORF">NCTC11862_01464</name>
</gene>
<dbReference type="InterPro" id="IPR023827">
    <property type="entry name" value="Peptidase_S8_Asp-AS"/>
</dbReference>
<evidence type="ECO:0000313" key="10">
    <source>
        <dbReference type="EMBL" id="STC69665.1"/>
    </source>
</evidence>
<keyword evidence="8" id="KW-0732">Signal</keyword>
<keyword evidence="11" id="KW-1185">Reference proteome</keyword>
<dbReference type="Proteomes" id="UP000254467">
    <property type="component" value="Unassembled WGS sequence"/>
</dbReference>
<dbReference type="PANTHER" id="PTHR43806">
    <property type="entry name" value="PEPTIDASE S8"/>
    <property type="match status" value="1"/>
</dbReference>
<dbReference type="PRINTS" id="PR00723">
    <property type="entry name" value="SUBTILISIN"/>
</dbReference>
<dbReference type="RefSeq" id="WP_048402709.1">
    <property type="nucleotide sequence ID" value="NZ_UFXQ01000001.1"/>
</dbReference>
<dbReference type="GO" id="GO:0006508">
    <property type="term" value="P:proteolysis"/>
    <property type="evidence" value="ECO:0007669"/>
    <property type="project" value="UniProtKB-KW"/>
</dbReference>
<evidence type="ECO:0000256" key="4">
    <source>
        <dbReference type="ARBA" id="ARBA00022825"/>
    </source>
</evidence>
<dbReference type="GO" id="GO:0004252">
    <property type="term" value="F:serine-type endopeptidase activity"/>
    <property type="evidence" value="ECO:0007669"/>
    <property type="project" value="UniProtKB-UniRule"/>
</dbReference>
<dbReference type="PROSITE" id="PS00137">
    <property type="entry name" value="SUBTILASE_HIS"/>
    <property type="match status" value="1"/>
</dbReference>
<evidence type="ECO:0000259" key="9">
    <source>
        <dbReference type="Pfam" id="PF00082"/>
    </source>
</evidence>
<evidence type="ECO:0000256" key="7">
    <source>
        <dbReference type="SAM" id="Phobius"/>
    </source>
</evidence>
<dbReference type="Gene3D" id="3.40.50.200">
    <property type="entry name" value="Peptidase S8/S53 domain"/>
    <property type="match status" value="1"/>
</dbReference>
<dbReference type="EC" id="3.4.21.-" evidence="10"/>
<name>A0A376CMZ1_9CORY</name>
<dbReference type="AlphaFoldDB" id="A0A376CMZ1"/>
<comment type="similarity">
    <text evidence="1 5 6">Belongs to the peptidase S8 family.</text>
</comment>
<evidence type="ECO:0000256" key="6">
    <source>
        <dbReference type="RuleBase" id="RU003355"/>
    </source>
</evidence>
<evidence type="ECO:0000256" key="5">
    <source>
        <dbReference type="PROSITE-ProRule" id="PRU01240"/>
    </source>
</evidence>
<dbReference type="PROSITE" id="PS51892">
    <property type="entry name" value="SUBTILASE"/>
    <property type="match status" value="1"/>
</dbReference>
<dbReference type="PROSITE" id="PS00138">
    <property type="entry name" value="SUBTILASE_SER"/>
    <property type="match status" value="1"/>
</dbReference>
<feature type="active site" description="Charge relay system" evidence="5">
    <location>
        <position position="287"/>
    </location>
</feature>
<protein>
    <submittedName>
        <fullName evidence="10">Serine protease</fullName>
        <ecNumber evidence="10">3.4.21.-</ecNumber>
    </submittedName>
</protein>
<dbReference type="PROSITE" id="PS00136">
    <property type="entry name" value="SUBTILASE_ASP"/>
    <property type="match status" value="1"/>
</dbReference>
<keyword evidence="3 5" id="KW-0378">Hydrolase</keyword>
<feature type="signal peptide" evidence="8">
    <location>
        <begin position="1"/>
        <end position="18"/>
    </location>
</feature>
<feature type="chain" id="PRO_5038753070" evidence="8">
    <location>
        <begin position="19"/>
        <end position="397"/>
    </location>
</feature>
<dbReference type="InterPro" id="IPR000209">
    <property type="entry name" value="Peptidase_S8/S53_dom"/>
</dbReference>
<dbReference type="InterPro" id="IPR023828">
    <property type="entry name" value="Peptidase_S8_Ser-AS"/>
</dbReference>
<reference evidence="10 11" key="1">
    <citation type="submission" date="2018-06" db="EMBL/GenBank/DDBJ databases">
        <authorList>
            <consortium name="Pathogen Informatics"/>
            <person name="Doyle S."/>
        </authorList>
    </citation>
    <scope>NUCLEOTIDE SEQUENCE [LARGE SCALE GENOMIC DNA]</scope>
    <source>
        <strain evidence="10 11">NCTC11862</strain>
    </source>
</reference>
<organism evidence="10 11">
    <name type="scientific">Corynebacterium pilosum</name>
    <dbReference type="NCBI Taxonomy" id="35756"/>
    <lineage>
        <taxon>Bacteria</taxon>
        <taxon>Bacillati</taxon>
        <taxon>Actinomycetota</taxon>
        <taxon>Actinomycetes</taxon>
        <taxon>Mycobacteriales</taxon>
        <taxon>Corynebacteriaceae</taxon>
        <taxon>Corynebacterium</taxon>
    </lineage>
</organism>
<dbReference type="STRING" id="35756.GCA_001044155_00935"/>
<dbReference type="EMBL" id="UFXQ01000001">
    <property type="protein sequence ID" value="STC69665.1"/>
    <property type="molecule type" value="Genomic_DNA"/>
</dbReference>
<dbReference type="InterPro" id="IPR050131">
    <property type="entry name" value="Peptidase_S8_subtilisin-like"/>
</dbReference>
<proteinExistence type="inferred from homology"/>
<feature type="active site" description="Charge relay system" evidence="5">
    <location>
        <position position="72"/>
    </location>
</feature>
<keyword evidence="7" id="KW-0812">Transmembrane</keyword>
<dbReference type="Pfam" id="PF00082">
    <property type="entry name" value="Peptidase_S8"/>
    <property type="match status" value="1"/>
</dbReference>
<sequence>MRTHIARLICGFALTAGASFGTGSLPGSMAPAAAQDLPCVLPEPADAPEEVPDLGPLHDLATGAGTTVAVIDTGVTPHPQLSQLVPGADFVTPAAPHPLHDCDGHGTVVAGIIGGADYGVAPDARIVAIRQTSGHFRIDPDDSGSAGSLASLADAIHDALNHQADVINISVVSCVSPSTRVDDAILRDALARAEDAGAVVVAAAGNITDDCPDGSFVYPAHLPTVVAVAARDGDYTLANYSVTTPEDQPAVSAIGMPEAALSPTGEGFAAGIYPRAQAGLEVFAGTSFAAPVISGTAALLQERFPEESPAQLRQRLIRAAEPADGFIDPYQAISSAGPAKVTAPSEHPVQVQHTEALESFAAHRAIWLNVSVGLFVAILLLVIGLRQRSARTVREAD</sequence>
<evidence type="ECO:0000313" key="11">
    <source>
        <dbReference type="Proteomes" id="UP000254467"/>
    </source>
</evidence>